<organism evidence="2 3">
    <name type="scientific">Azospirillum oryzae</name>
    <dbReference type="NCBI Taxonomy" id="286727"/>
    <lineage>
        <taxon>Bacteria</taxon>
        <taxon>Pseudomonadati</taxon>
        <taxon>Pseudomonadota</taxon>
        <taxon>Alphaproteobacteria</taxon>
        <taxon>Rhodospirillales</taxon>
        <taxon>Azospirillaceae</taxon>
        <taxon>Azospirillum</taxon>
    </lineage>
</organism>
<dbReference type="EMBL" id="CP054615">
    <property type="protein sequence ID" value="QKS49079.1"/>
    <property type="molecule type" value="Genomic_DNA"/>
</dbReference>
<dbReference type="InterPro" id="IPR050194">
    <property type="entry name" value="Glycosyltransferase_grp1"/>
</dbReference>
<protein>
    <submittedName>
        <fullName evidence="2">Glycosyltransferase family 4 protein</fullName>
    </submittedName>
</protein>
<dbReference type="AlphaFoldDB" id="A0A6N1AD27"/>
<dbReference type="Gene3D" id="3.40.50.2000">
    <property type="entry name" value="Glycogen Phosphorylase B"/>
    <property type="match status" value="2"/>
</dbReference>
<evidence type="ECO:0000313" key="2">
    <source>
        <dbReference type="EMBL" id="QKS49079.1"/>
    </source>
</evidence>
<dbReference type="CDD" id="cd03801">
    <property type="entry name" value="GT4_PimA-like"/>
    <property type="match status" value="1"/>
</dbReference>
<accession>A0A6N1AD27</accession>
<reference evidence="2 3" key="1">
    <citation type="submission" date="2020-06" db="EMBL/GenBank/DDBJ databases">
        <title>Complete genome of Azosprillum oryzae KACC14407.</title>
        <authorList>
            <person name="Kim M."/>
            <person name="Park Y.-J."/>
            <person name="Shin J.-H."/>
        </authorList>
    </citation>
    <scope>NUCLEOTIDE SEQUENCE [LARGE SCALE GENOMIC DNA]</scope>
    <source>
        <strain evidence="2 3">KACC 14407</strain>
        <plasmid evidence="2 3">unnamed1</plasmid>
    </source>
</reference>
<sequence length="394" mass="43188">MTDPVRLAFLTTHPVQYAAPLFRRIAADPDIGLTVFYASDLTVREFADPGFGRRIAWDVPLLDGYRSDFLEAWGGTGQLDLLRPFSRGLARRLKEGRFDCLAIHGYSRPVHWLAALTARRLGIRVLFRDEATPISRRRGPVRRALKRVFFAAIDRLADGWLTIGSLNAAYYRQQGVAEEKLFACPYAVDNAFFRNAAPDEGLRLRRAMGIPDGAPVILYASKLQRRKHADHLLAAFQRLTPVPASGPPPHLVFAGDGELMPDLRAMAEGMDTVHFLGFQGQKDLIACYAMCDVFVLPSSCEPWGLVVNEAMNLGKAIIVSDQVGCGPDLVRHGENGFVVPVGDIGAMAKALGALCADPDLAASMGRRSLEIVSGWDFEADLRGIRQALGLPPLP</sequence>
<dbReference type="OrthoDB" id="9790710at2"/>
<feature type="domain" description="Glycosyl transferase family 1" evidence="1">
    <location>
        <begin position="205"/>
        <end position="367"/>
    </location>
</feature>
<dbReference type="InterPro" id="IPR001296">
    <property type="entry name" value="Glyco_trans_1"/>
</dbReference>
<dbReference type="PANTHER" id="PTHR45947">
    <property type="entry name" value="SULFOQUINOVOSYL TRANSFERASE SQD2"/>
    <property type="match status" value="1"/>
</dbReference>
<dbReference type="SUPFAM" id="SSF53756">
    <property type="entry name" value="UDP-Glycosyltransferase/glycogen phosphorylase"/>
    <property type="match status" value="1"/>
</dbReference>
<dbReference type="Proteomes" id="UP000509702">
    <property type="component" value="Plasmid unnamed1"/>
</dbReference>
<keyword evidence="3" id="KW-1185">Reference proteome</keyword>
<dbReference type="RefSeq" id="WP_149200351.1">
    <property type="nucleotide sequence ID" value="NZ_BSOV01000032.1"/>
</dbReference>
<dbReference type="PANTHER" id="PTHR45947:SF3">
    <property type="entry name" value="SULFOQUINOVOSYL TRANSFERASE SQD2"/>
    <property type="match status" value="1"/>
</dbReference>
<dbReference type="GO" id="GO:0016758">
    <property type="term" value="F:hexosyltransferase activity"/>
    <property type="evidence" value="ECO:0007669"/>
    <property type="project" value="TreeGrafter"/>
</dbReference>
<keyword evidence="2" id="KW-0614">Plasmid</keyword>
<evidence type="ECO:0000313" key="3">
    <source>
        <dbReference type="Proteomes" id="UP000509702"/>
    </source>
</evidence>
<dbReference type="KEGG" id="aoz:HUE56_00780"/>
<proteinExistence type="predicted"/>
<geneLocation type="plasmid" evidence="2 3">
    <name>unnamed1</name>
</geneLocation>
<dbReference type="Pfam" id="PF00534">
    <property type="entry name" value="Glycos_transf_1"/>
    <property type="match status" value="1"/>
</dbReference>
<keyword evidence="2" id="KW-0808">Transferase</keyword>
<gene>
    <name evidence="2" type="ORF">HUE56_00780</name>
</gene>
<evidence type="ECO:0000259" key="1">
    <source>
        <dbReference type="Pfam" id="PF00534"/>
    </source>
</evidence>
<name>A0A6N1AD27_9PROT</name>